<feature type="transmembrane region" description="Helical" evidence="1">
    <location>
        <begin position="349"/>
        <end position="368"/>
    </location>
</feature>
<proteinExistence type="predicted"/>
<keyword evidence="1" id="KW-0472">Membrane</keyword>
<organism evidence="2 3">
    <name type="scientific">Candidatus Daviesbacteria bacterium RIFCSPLOWO2_01_FULL_39_12</name>
    <dbReference type="NCBI Taxonomy" id="1797785"/>
    <lineage>
        <taxon>Bacteria</taxon>
        <taxon>Candidatus Daviesiibacteriota</taxon>
    </lineage>
</organism>
<feature type="transmembrane region" description="Helical" evidence="1">
    <location>
        <begin position="319"/>
        <end position="337"/>
    </location>
</feature>
<dbReference type="Proteomes" id="UP000178565">
    <property type="component" value="Unassembled WGS sequence"/>
</dbReference>
<comment type="caution">
    <text evidence="2">The sequence shown here is derived from an EMBL/GenBank/DDBJ whole genome shotgun (WGS) entry which is preliminary data.</text>
</comment>
<gene>
    <name evidence="2" type="ORF">A3B45_00445</name>
</gene>
<feature type="transmembrane region" description="Helical" evidence="1">
    <location>
        <begin position="418"/>
        <end position="437"/>
    </location>
</feature>
<evidence type="ECO:0008006" key="4">
    <source>
        <dbReference type="Google" id="ProtNLM"/>
    </source>
</evidence>
<name>A0A1F5KP22_9BACT</name>
<keyword evidence="1" id="KW-1133">Transmembrane helix</keyword>
<feature type="transmembrane region" description="Helical" evidence="1">
    <location>
        <begin position="255"/>
        <end position="280"/>
    </location>
</feature>
<feature type="transmembrane region" description="Helical" evidence="1">
    <location>
        <begin position="292"/>
        <end position="312"/>
    </location>
</feature>
<dbReference type="STRING" id="1797785.A3B45_00445"/>
<feature type="transmembrane region" description="Helical" evidence="1">
    <location>
        <begin position="144"/>
        <end position="162"/>
    </location>
</feature>
<reference evidence="2 3" key="1">
    <citation type="journal article" date="2016" name="Nat. Commun.">
        <title>Thousands of microbial genomes shed light on interconnected biogeochemical processes in an aquifer system.</title>
        <authorList>
            <person name="Anantharaman K."/>
            <person name="Brown C.T."/>
            <person name="Hug L.A."/>
            <person name="Sharon I."/>
            <person name="Castelle C.J."/>
            <person name="Probst A.J."/>
            <person name="Thomas B.C."/>
            <person name="Singh A."/>
            <person name="Wilkins M.J."/>
            <person name="Karaoz U."/>
            <person name="Brodie E.L."/>
            <person name="Williams K.H."/>
            <person name="Hubbard S.S."/>
            <person name="Banfield J.F."/>
        </authorList>
    </citation>
    <scope>NUCLEOTIDE SEQUENCE [LARGE SCALE GENOMIC DNA]</scope>
</reference>
<feature type="transmembrane region" description="Helical" evidence="1">
    <location>
        <begin position="120"/>
        <end position="138"/>
    </location>
</feature>
<feature type="transmembrane region" description="Helical" evidence="1">
    <location>
        <begin position="219"/>
        <end position="243"/>
    </location>
</feature>
<dbReference type="AlphaFoldDB" id="A0A1F5KP22"/>
<keyword evidence="1" id="KW-0812">Transmembrane</keyword>
<evidence type="ECO:0000313" key="2">
    <source>
        <dbReference type="EMBL" id="OGE42658.1"/>
    </source>
</evidence>
<feature type="transmembrane region" description="Helical" evidence="1">
    <location>
        <begin position="380"/>
        <end position="398"/>
    </location>
</feature>
<feature type="transmembrane region" description="Helical" evidence="1">
    <location>
        <begin position="18"/>
        <end position="40"/>
    </location>
</feature>
<protein>
    <recommendedName>
        <fullName evidence="4">Glycosyltransferase RgtA/B/C/D-like domain-containing protein</fullName>
    </recommendedName>
</protein>
<sequence length="595" mass="67595">MSEDQTITKNISVLLREILYFLPVFLIIFFLLSPIFSWALGAPFYRDIQLMATNEFFGEQLNLSPTNFLKHYSMQLGSLAIAYKFFDFSSFSYFALNIILRIIAAFVIFFFVTKWTKSRLAGFLSSLFFGINTAGIRSTVDVTLFQVYIAITFLIIFLDRWLAFHNHPNRRNLIVSTALFVITILSYPERMVGLPFLVVAAELYWLFKSFKDKMNRTLVLFHLLSLIFILILLIFITGSLSPIGEVAAKQVSIGVLLLSLLIGSPDTIAAIFAFIGNLLIPSPPLNSNYLDIQIIKSLGDLIPILGIIFVIISLIKRKFLLAYLWVIPIVFSPFISQSKLELVGWQEDWIAVTRLGGTLFTILNLALISLWQKNKTLSGIGLLGTGLVLSNLLLPWLISPQNNSASDQSAFRFVHRYYTVPSIGMGLLLSCAVSLILQSFKKNLLMRSMLVLLIIVPTALLILLQVVATRHYIMAQDKYINLNDANAQKIDLFWTKLRPFVKNIKGGEDNLIYIDSDGSLSERYITAYFPVRIDMTTKGDSPKLKFIFQESELDQYLMQHPDNQTLETALFAFSWHNNNLKDIKNELLNSYDQSL</sequence>
<feature type="transmembrane region" description="Helical" evidence="1">
    <location>
        <begin position="449"/>
        <end position="468"/>
    </location>
</feature>
<evidence type="ECO:0000313" key="3">
    <source>
        <dbReference type="Proteomes" id="UP000178565"/>
    </source>
</evidence>
<accession>A0A1F5KP22</accession>
<feature type="transmembrane region" description="Helical" evidence="1">
    <location>
        <begin position="93"/>
        <end position="113"/>
    </location>
</feature>
<evidence type="ECO:0000256" key="1">
    <source>
        <dbReference type="SAM" id="Phobius"/>
    </source>
</evidence>
<dbReference type="EMBL" id="MFDM01000023">
    <property type="protein sequence ID" value="OGE42658.1"/>
    <property type="molecule type" value="Genomic_DNA"/>
</dbReference>
<feature type="transmembrane region" description="Helical" evidence="1">
    <location>
        <begin position="174"/>
        <end position="207"/>
    </location>
</feature>